<evidence type="ECO:0000313" key="1">
    <source>
        <dbReference type="EMBL" id="KAH7922032.1"/>
    </source>
</evidence>
<keyword evidence="2" id="KW-1185">Reference proteome</keyword>
<gene>
    <name evidence="1" type="ORF">BV22DRAFT_686845</name>
</gene>
<organism evidence="1 2">
    <name type="scientific">Leucogyrophana mollusca</name>
    <dbReference type="NCBI Taxonomy" id="85980"/>
    <lineage>
        <taxon>Eukaryota</taxon>
        <taxon>Fungi</taxon>
        <taxon>Dikarya</taxon>
        <taxon>Basidiomycota</taxon>
        <taxon>Agaricomycotina</taxon>
        <taxon>Agaricomycetes</taxon>
        <taxon>Agaricomycetidae</taxon>
        <taxon>Boletales</taxon>
        <taxon>Boletales incertae sedis</taxon>
        <taxon>Leucogyrophana</taxon>
    </lineage>
</organism>
<protein>
    <submittedName>
        <fullName evidence="1">Uncharacterized protein</fullName>
    </submittedName>
</protein>
<dbReference type="EMBL" id="MU266501">
    <property type="protein sequence ID" value="KAH7922032.1"/>
    <property type="molecule type" value="Genomic_DNA"/>
</dbReference>
<evidence type="ECO:0000313" key="2">
    <source>
        <dbReference type="Proteomes" id="UP000790709"/>
    </source>
</evidence>
<dbReference type="Proteomes" id="UP000790709">
    <property type="component" value="Unassembled WGS sequence"/>
</dbReference>
<reference evidence="1" key="1">
    <citation type="journal article" date="2021" name="New Phytol.">
        <title>Evolutionary innovations through gain and loss of genes in the ectomycorrhizal Boletales.</title>
        <authorList>
            <person name="Wu G."/>
            <person name="Miyauchi S."/>
            <person name="Morin E."/>
            <person name="Kuo A."/>
            <person name="Drula E."/>
            <person name="Varga T."/>
            <person name="Kohler A."/>
            <person name="Feng B."/>
            <person name="Cao Y."/>
            <person name="Lipzen A."/>
            <person name="Daum C."/>
            <person name="Hundley H."/>
            <person name="Pangilinan J."/>
            <person name="Johnson J."/>
            <person name="Barry K."/>
            <person name="LaButti K."/>
            <person name="Ng V."/>
            <person name="Ahrendt S."/>
            <person name="Min B."/>
            <person name="Choi I.G."/>
            <person name="Park H."/>
            <person name="Plett J.M."/>
            <person name="Magnuson J."/>
            <person name="Spatafora J.W."/>
            <person name="Nagy L.G."/>
            <person name="Henrissat B."/>
            <person name="Grigoriev I.V."/>
            <person name="Yang Z.L."/>
            <person name="Xu J."/>
            <person name="Martin F.M."/>
        </authorList>
    </citation>
    <scope>NUCLEOTIDE SEQUENCE</scope>
    <source>
        <strain evidence="1">KUC20120723A-06</strain>
    </source>
</reference>
<comment type="caution">
    <text evidence="1">The sequence shown here is derived from an EMBL/GenBank/DDBJ whole genome shotgun (WGS) entry which is preliminary data.</text>
</comment>
<accession>A0ACB8B9C0</accession>
<name>A0ACB8B9C0_9AGAM</name>
<proteinExistence type="predicted"/>
<sequence>MVAPKSAIVAIVASIAVLVAADCKKLYLLDGHYSIALYDTADCRKTPKGHFQIISGTFNEWFPSCHCHNASPSLNDRVRSFVFQEGMLVLFKDVGCPNHGKTLGSASKPVLRLMLSTSLPQRSVSNASIVFLQVGRWVIGLARVFYQRTKG</sequence>